<name>A0ABU9IV53_9GAMM</name>
<dbReference type="Pfam" id="PF00149">
    <property type="entry name" value="Metallophos"/>
    <property type="match status" value="1"/>
</dbReference>
<proteinExistence type="predicted"/>
<dbReference type="Proteomes" id="UP001459204">
    <property type="component" value="Unassembled WGS sequence"/>
</dbReference>
<organism evidence="2 3">
    <name type="scientific">Pseudoxanthomonas putridarboris</name>
    <dbReference type="NCBI Taxonomy" id="752605"/>
    <lineage>
        <taxon>Bacteria</taxon>
        <taxon>Pseudomonadati</taxon>
        <taxon>Pseudomonadota</taxon>
        <taxon>Gammaproteobacteria</taxon>
        <taxon>Lysobacterales</taxon>
        <taxon>Lysobacteraceae</taxon>
        <taxon>Pseudoxanthomonas</taxon>
    </lineage>
</organism>
<gene>
    <name evidence="2" type="ORF">AAD027_00495</name>
</gene>
<dbReference type="PRINTS" id="PR00114">
    <property type="entry name" value="STPHPHTASE"/>
</dbReference>
<evidence type="ECO:0000313" key="3">
    <source>
        <dbReference type="Proteomes" id="UP001459204"/>
    </source>
</evidence>
<keyword evidence="3" id="KW-1185">Reference proteome</keyword>
<dbReference type="RefSeq" id="WP_341724054.1">
    <property type="nucleotide sequence ID" value="NZ_JBBWWT010000001.1"/>
</dbReference>
<feature type="domain" description="Calcineurin-like phosphoesterase" evidence="1">
    <location>
        <begin position="116"/>
        <end position="337"/>
    </location>
</feature>
<dbReference type="SUPFAM" id="SSF56300">
    <property type="entry name" value="Metallo-dependent phosphatases"/>
    <property type="match status" value="1"/>
</dbReference>
<dbReference type="EMBL" id="JBBWWT010000001">
    <property type="protein sequence ID" value="MEL1262852.1"/>
    <property type="molecule type" value="Genomic_DNA"/>
</dbReference>
<sequence>MIHKGPPKRGHRIVIGDRRISFFIALLGMLLLAPGALFATPASATDGPYVQMDGKDRWAARWVEPSDGGQQVRSESVAVGQQVTVREVEKLPAFEVRLRAPASPAPDETPLSSSTPLLVVADTHGEYEILARLLRKQGVIDDRLHWTFGTGHLAFLGDVFDRGAHQTEILWLIYELEAEAAAAGGAVHLLLGNHEAMVLRGDARYLNPKYVQTAQAFGAPAYSELFGPQTLLGQWLSSKPAVLKLGDLLLLHGGISPELVDRDLSLGEINATVRGVLDGTLDADRELPTFVMKSSGPLWYRGYFPMDDAPPKATQVDVDAALRHFGVEKILVGHTIVPAVTPLYGGKVIAVQVYPHFDEKTEAAVMEAALRIDGAWYRARVDGSREPLPDNASPSR</sequence>
<reference evidence="2 3" key="1">
    <citation type="submission" date="2024-04" db="EMBL/GenBank/DDBJ databases">
        <title>Draft genome sequence of Pseudoxanthomonas putridarboris WD12.</title>
        <authorList>
            <person name="Oh J."/>
        </authorList>
    </citation>
    <scope>NUCLEOTIDE SEQUENCE [LARGE SCALE GENOMIC DNA]</scope>
    <source>
        <strain evidence="2 3">WD12</strain>
    </source>
</reference>
<dbReference type="InterPro" id="IPR006186">
    <property type="entry name" value="Ser/Thr-sp_prot-phosphatase"/>
</dbReference>
<dbReference type="PANTHER" id="PTHR46546">
    <property type="entry name" value="SHEWANELLA-LIKE PROTEIN PHOSPHATASE 1"/>
    <property type="match status" value="1"/>
</dbReference>
<evidence type="ECO:0000259" key="1">
    <source>
        <dbReference type="Pfam" id="PF00149"/>
    </source>
</evidence>
<dbReference type="PANTHER" id="PTHR46546:SF4">
    <property type="entry name" value="SHEWANELLA-LIKE PROTEIN PHOSPHATASE 1"/>
    <property type="match status" value="1"/>
</dbReference>
<dbReference type="InterPro" id="IPR004843">
    <property type="entry name" value="Calcineurin-like_PHP"/>
</dbReference>
<dbReference type="Gene3D" id="3.60.21.10">
    <property type="match status" value="1"/>
</dbReference>
<evidence type="ECO:0000313" key="2">
    <source>
        <dbReference type="EMBL" id="MEL1262852.1"/>
    </source>
</evidence>
<dbReference type="InterPro" id="IPR029052">
    <property type="entry name" value="Metallo-depent_PP-like"/>
</dbReference>
<accession>A0ABU9IV53</accession>
<protein>
    <submittedName>
        <fullName evidence="2">Metallophosphoesterase</fullName>
    </submittedName>
</protein>
<comment type="caution">
    <text evidence="2">The sequence shown here is derived from an EMBL/GenBank/DDBJ whole genome shotgun (WGS) entry which is preliminary data.</text>
</comment>